<dbReference type="InterPro" id="IPR038745">
    <property type="entry name" value="AT4G37440-like"/>
</dbReference>
<feature type="region of interest" description="Disordered" evidence="1">
    <location>
        <begin position="1"/>
        <end position="20"/>
    </location>
</feature>
<dbReference type="PANTHER" id="PTHR34057:SF10">
    <property type="entry name" value="TRANSPOSASE, PTTA_EN_SPM, PLANT"/>
    <property type="match status" value="1"/>
</dbReference>
<feature type="region of interest" description="Disordered" evidence="1">
    <location>
        <begin position="398"/>
        <end position="474"/>
    </location>
</feature>
<dbReference type="Proteomes" id="UP001443914">
    <property type="component" value="Unassembled WGS sequence"/>
</dbReference>
<proteinExistence type="predicted"/>
<feature type="region of interest" description="Disordered" evidence="1">
    <location>
        <begin position="324"/>
        <end position="361"/>
    </location>
</feature>
<feature type="compositionally biased region" description="Polar residues" evidence="1">
    <location>
        <begin position="336"/>
        <end position="347"/>
    </location>
</feature>
<feature type="compositionally biased region" description="Polar residues" evidence="1">
    <location>
        <begin position="434"/>
        <end position="448"/>
    </location>
</feature>
<dbReference type="AlphaFoldDB" id="A0AAW1M9S0"/>
<feature type="compositionally biased region" description="Basic residues" evidence="1">
    <location>
        <begin position="453"/>
        <end position="474"/>
    </location>
</feature>
<evidence type="ECO:0000256" key="1">
    <source>
        <dbReference type="SAM" id="MobiDB-lite"/>
    </source>
</evidence>
<comment type="caution">
    <text evidence="2">The sequence shown here is derived from an EMBL/GenBank/DDBJ whole genome shotgun (WGS) entry which is preliminary data.</text>
</comment>
<feature type="compositionally biased region" description="Basic and acidic residues" evidence="1">
    <location>
        <begin position="420"/>
        <end position="430"/>
    </location>
</feature>
<sequence>MGSEIDSRAKSKSKSVMEVSRSVVGGKTCRLSKEELGNCVSNREDDLFQMEVSLGAHDNNVGTRGNDKELVVDVVGNTVSDEGEERVVDRESQDATECSSSFGCTDSGSRNAEVSGDMEVESQLHDDSAMLTGLDGCSDLFRTRKKKLTDEWRKFVHPLMWRCKWVELKVRELRSQVAKYDRELEECDKRKHCELEKFSTEDHAIKSAPFINHDRLIKLMKRRKRKRVEDAVDLASYTAGHSLFAHFVSKKSGPDTAHVDDDNCHAGRTTLGGGEFDLDSELPSLQFKDSDAFESILRKIEEAQVHVRQLRMRMDKVVRENAEKFPTDCPSFPPHDQSTSSDPNSVTAPLGCMPTTSQRPPKMLALPETVVSVDMIKSIDDPLIGGRRVKIENEILSSKQPVKEESNTAEDVQNQPLPETEGKPEVDIHVADTNLRNKPTPKTQSLSKMTFPKNKKQRGRRKARTGRWSKRSSG</sequence>
<evidence type="ECO:0000313" key="3">
    <source>
        <dbReference type="Proteomes" id="UP001443914"/>
    </source>
</evidence>
<organism evidence="2 3">
    <name type="scientific">Saponaria officinalis</name>
    <name type="common">Common soapwort</name>
    <name type="synonym">Lychnis saponaria</name>
    <dbReference type="NCBI Taxonomy" id="3572"/>
    <lineage>
        <taxon>Eukaryota</taxon>
        <taxon>Viridiplantae</taxon>
        <taxon>Streptophyta</taxon>
        <taxon>Embryophyta</taxon>
        <taxon>Tracheophyta</taxon>
        <taxon>Spermatophyta</taxon>
        <taxon>Magnoliopsida</taxon>
        <taxon>eudicotyledons</taxon>
        <taxon>Gunneridae</taxon>
        <taxon>Pentapetalae</taxon>
        <taxon>Caryophyllales</taxon>
        <taxon>Caryophyllaceae</taxon>
        <taxon>Caryophylleae</taxon>
        <taxon>Saponaria</taxon>
    </lineage>
</organism>
<keyword evidence="3" id="KW-1185">Reference proteome</keyword>
<accession>A0AAW1M9S0</accession>
<dbReference type="CDD" id="cd11650">
    <property type="entry name" value="AT4G37440_like"/>
    <property type="match status" value="1"/>
</dbReference>
<dbReference type="EMBL" id="JBDFQZ010000003">
    <property type="protein sequence ID" value="KAK9742753.1"/>
    <property type="molecule type" value="Genomic_DNA"/>
</dbReference>
<name>A0AAW1M9S0_SAPOF</name>
<evidence type="ECO:0000313" key="2">
    <source>
        <dbReference type="EMBL" id="KAK9742753.1"/>
    </source>
</evidence>
<reference evidence="2" key="1">
    <citation type="submission" date="2024-03" db="EMBL/GenBank/DDBJ databases">
        <title>WGS assembly of Saponaria officinalis var. Norfolk2.</title>
        <authorList>
            <person name="Jenkins J."/>
            <person name="Shu S."/>
            <person name="Grimwood J."/>
            <person name="Barry K."/>
            <person name="Goodstein D."/>
            <person name="Schmutz J."/>
            <person name="Leebens-Mack J."/>
            <person name="Osbourn A."/>
        </authorList>
    </citation>
    <scope>NUCLEOTIDE SEQUENCE [LARGE SCALE GENOMIC DNA]</scope>
    <source>
        <strain evidence="2">JIC</strain>
    </source>
</reference>
<dbReference type="PANTHER" id="PTHR34057">
    <property type="entry name" value="ELONGATION FACTOR"/>
    <property type="match status" value="1"/>
</dbReference>
<protein>
    <submittedName>
        <fullName evidence="2">Uncharacterized protein</fullName>
    </submittedName>
</protein>
<gene>
    <name evidence="2" type="ORF">RND81_03G195300</name>
</gene>